<dbReference type="EMBL" id="CM042051">
    <property type="protein sequence ID" value="KAI3730020.1"/>
    <property type="molecule type" value="Genomic_DNA"/>
</dbReference>
<protein>
    <submittedName>
        <fullName evidence="1">Uncharacterized protein</fullName>
    </submittedName>
</protein>
<evidence type="ECO:0000313" key="1">
    <source>
        <dbReference type="EMBL" id="KAI3730020.1"/>
    </source>
</evidence>
<name>A0ACB9C706_ARCLA</name>
<gene>
    <name evidence="1" type="ORF">L6452_18696</name>
</gene>
<evidence type="ECO:0000313" key="2">
    <source>
        <dbReference type="Proteomes" id="UP001055879"/>
    </source>
</evidence>
<accession>A0ACB9C706</accession>
<dbReference type="Proteomes" id="UP001055879">
    <property type="component" value="Linkage Group LG05"/>
</dbReference>
<organism evidence="1 2">
    <name type="scientific">Arctium lappa</name>
    <name type="common">Greater burdock</name>
    <name type="synonym">Lappa major</name>
    <dbReference type="NCBI Taxonomy" id="4217"/>
    <lineage>
        <taxon>Eukaryota</taxon>
        <taxon>Viridiplantae</taxon>
        <taxon>Streptophyta</taxon>
        <taxon>Embryophyta</taxon>
        <taxon>Tracheophyta</taxon>
        <taxon>Spermatophyta</taxon>
        <taxon>Magnoliopsida</taxon>
        <taxon>eudicotyledons</taxon>
        <taxon>Gunneridae</taxon>
        <taxon>Pentapetalae</taxon>
        <taxon>asterids</taxon>
        <taxon>campanulids</taxon>
        <taxon>Asterales</taxon>
        <taxon>Asteraceae</taxon>
        <taxon>Carduoideae</taxon>
        <taxon>Cardueae</taxon>
        <taxon>Arctiinae</taxon>
        <taxon>Arctium</taxon>
    </lineage>
</organism>
<reference evidence="2" key="1">
    <citation type="journal article" date="2022" name="Mol. Ecol. Resour.">
        <title>The genomes of chicory, endive, great burdock and yacon provide insights into Asteraceae palaeo-polyploidization history and plant inulin production.</title>
        <authorList>
            <person name="Fan W."/>
            <person name="Wang S."/>
            <person name="Wang H."/>
            <person name="Wang A."/>
            <person name="Jiang F."/>
            <person name="Liu H."/>
            <person name="Zhao H."/>
            <person name="Xu D."/>
            <person name="Zhang Y."/>
        </authorList>
    </citation>
    <scope>NUCLEOTIDE SEQUENCE [LARGE SCALE GENOMIC DNA]</scope>
    <source>
        <strain evidence="2">cv. Niubang</strain>
    </source>
</reference>
<keyword evidence="2" id="KW-1185">Reference proteome</keyword>
<reference evidence="1 2" key="2">
    <citation type="journal article" date="2022" name="Mol. Ecol. Resour.">
        <title>The genomes of chicory, endive, great burdock and yacon provide insights into Asteraceae paleo-polyploidization history and plant inulin production.</title>
        <authorList>
            <person name="Fan W."/>
            <person name="Wang S."/>
            <person name="Wang H."/>
            <person name="Wang A."/>
            <person name="Jiang F."/>
            <person name="Liu H."/>
            <person name="Zhao H."/>
            <person name="Xu D."/>
            <person name="Zhang Y."/>
        </authorList>
    </citation>
    <scope>NUCLEOTIDE SEQUENCE [LARGE SCALE GENOMIC DNA]</scope>
    <source>
        <strain evidence="2">cv. Niubang</strain>
    </source>
</reference>
<sequence>MFYLRCSFSIWHLVFLWAWSDKGNVCGSMWNWTLVGRSIEHLQIWNYTLIIISCKVGFWHWSFGCAMALGQIAYYGGYSYYLRPYMGISRIWKQLGKFDLMDCQIADLCSFLNDVCGTGFGIVVAVGIRFGKSDCSFRLSSLVFLSSDLSSDWLWNRWVRSRMNSLDKDERIAQLFQNWASRWTIVWDAILSGIMDYQVGLCYLSYWASSWNHALVCFFGLALKLVLKGKGVDEWSEMETMKVETEARLEGMATMVDGNDNDDLSKA</sequence>
<proteinExistence type="predicted"/>
<comment type="caution">
    <text evidence="1">The sequence shown here is derived from an EMBL/GenBank/DDBJ whole genome shotgun (WGS) entry which is preliminary data.</text>
</comment>